<feature type="transmembrane region" description="Helical" evidence="1">
    <location>
        <begin position="306"/>
        <end position="330"/>
    </location>
</feature>
<dbReference type="PANTHER" id="PTHR23028">
    <property type="entry name" value="ACETYLTRANSFERASE"/>
    <property type="match status" value="1"/>
</dbReference>
<dbReference type="PANTHER" id="PTHR23028:SF53">
    <property type="entry name" value="ACYL_TRANSF_3 DOMAIN-CONTAINING PROTEIN"/>
    <property type="match status" value="1"/>
</dbReference>
<feature type="domain" description="Acyltransferase 3" evidence="2">
    <location>
        <begin position="132"/>
        <end position="484"/>
    </location>
</feature>
<keyword evidence="4" id="KW-1185">Reference proteome</keyword>
<keyword evidence="1" id="KW-1133">Transmembrane helix</keyword>
<accession>A0A0D3KP24</accession>
<feature type="transmembrane region" description="Helical" evidence="1">
    <location>
        <begin position="276"/>
        <end position="294"/>
    </location>
</feature>
<protein>
    <recommendedName>
        <fullName evidence="2">Acyltransferase 3 domain-containing protein</fullName>
    </recommendedName>
</protein>
<keyword evidence="1" id="KW-0472">Membrane</keyword>
<feature type="transmembrane region" description="Helical" evidence="1">
    <location>
        <begin position="518"/>
        <end position="538"/>
    </location>
</feature>
<organism evidence="3 4">
    <name type="scientific">Emiliania huxleyi (strain CCMP1516)</name>
    <dbReference type="NCBI Taxonomy" id="280463"/>
    <lineage>
        <taxon>Eukaryota</taxon>
        <taxon>Haptista</taxon>
        <taxon>Haptophyta</taxon>
        <taxon>Prymnesiophyceae</taxon>
        <taxon>Isochrysidales</taxon>
        <taxon>Noelaerhabdaceae</taxon>
        <taxon>Emiliania</taxon>
    </lineage>
</organism>
<feature type="transmembrane region" description="Helical" evidence="1">
    <location>
        <begin position="384"/>
        <end position="401"/>
    </location>
</feature>
<evidence type="ECO:0000256" key="1">
    <source>
        <dbReference type="SAM" id="Phobius"/>
    </source>
</evidence>
<reference evidence="4" key="1">
    <citation type="journal article" date="2013" name="Nature">
        <title>Pan genome of the phytoplankton Emiliania underpins its global distribution.</title>
        <authorList>
            <person name="Read B.A."/>
            <person name="Kegel J."/>
            <person name="Klute M.J."/>
            <person name="Kuo A."/>
            <person name="Lefebvre S.C."/>
            <person name="Maumus F."/>
            <person name="Mayer C."/>
            <person name="Miller J."/>
            <person name="Monier A."/>
            <person name="Salamov A."/>
            <person name="Young J."/>
            <person name="Aguilar M."/>
            <person name="Claverie J.M."/>
            <person name="Frickenhaus S."/>
            <person name="Gonzalez K."/>
            <person name="Herman E.K."/>
            <person name="Lin Y.C."/>
            <person name="Napier J."/>
            <person name="Ogata H."/>
            <person name="Sarno A.F."/>
            <person name="Shmutz J."/>
            <person name="Schroeder D."/>
            <person name="de Vargas C."/>
            <person name="Verret F."/>
            <person name="von Dassow P."/>
            <person name="Valentin K."/>
            <person name="Van de Peer Y."/>
            <person name="Wheeler G."/>
            <person name="Dacks J.B."/>
            <person name="Delwiche C.F."/>
            <person name="Dyhrman S.T."/>
            <person name="Glockner G."/>
            <person name="John U."/>
            <person name="Richards T."/>
            <person name="Worden A.Z."/>
            <person name="Zhang X."/>
            <person name="Grigoriev I.V."/>
            <person name="Allen A.E."/>
            <person name="Bidle K."/>
            <person name="Borodovsky M."/>
            <person name="Bowler C."/>
            <person name="Brownlee C."/>
            <person name="Cock J.M."/>
            <person name="Elias M."/>
            <person name="Gladyshev V.N."/>
            <person name="Groth M."/>
            <person name="Guda C."/>
            <person name="Hadaegh A."/>
            <person name="Iglesias-Rodriguez M.D."/>
            <person name="Jenkins J."/>
            <person name="Jones B.M."/>
            <person name="Lawson T."/>
            <person name="Leese F."/>
            <person name="Lindquist E."/>
            <person name="Lobanov A."/>
            <person name="Lomsadze A."/>
            <person name="Malik S.B."/>
            <person name="Marsh M.E."/>
            <person name="Mackinder L."/>
            <person name="Mock T."/>
            <person name="Mueller-Roeber B."/>
            <person name="Pagarete A."/>
            <person name="Parker M."/>
            <person name="Probert I."/>
            <person name="Quesneville H."/>
            <person name="Raines C."/>
            <person name="Rensing S.A."/>
            <person name="Riano-Pachon D.M."/>
            <person name="Richier S."/>
            <person name="Rokitta S."/>
            <person name="Shiraiwa Y."/>
            <person name="Soanes D.M."/>
            <person name="van der Giezen M."/>
            <person name="Wahlund T.M."/>
            <person name="Williams B."/>
            <person name="Wilson W."/>
            <person name="Wolfe G."/>
            <person name="Wurch L.L."/>
        </authorList>
    </citation>
    <scope>NUCLEOTIDE SEQUENCE</scope>
</reference>
<name>A0A0D3KP24_EMIH1</name>
<evidence type="ECO:0000313" key="4">
    <source>
        <dbReference type="Proteomes" id="UP000013827"/>
    </source>
</evidence>
<feature type="transmembrane region" description="Helical" evidence="1">
    <location>
        <begin position="219"/>
        <end position="240"/>
    </location>
</feature>
<dbReference type="Proteomes" id="UP000013827">
    <property type="component" value="Unassembled WGS sequence"/>
</dbReference>
<reference evidence="3" key="2">
    <citation type="submission" date="2024-10" db="UniProtKB">
        <authorList>
            <consortium name="EnsemblProtists"/>
        </authorList>
    </citation>
    <scope>IDENTIFICATION</scope>
</reference>
<dbReference type="AlphaFoldDB" id="A0A0D3KP24"/>
<feature type="transmembrane region" description="Helical" evidence="1">
    <location>
        <begin position="247"/>
        <end position="270"/>
    </location>
</feature>
<dbReference type="Pfam" id="PF01757">
    <property type="entry name" value="Acyl_transf_3"/>
    <property type="match status" value="1"/>
</dbReference>
<dbReference type="GO" id="GO:0016747">
    <property type="term" value="F:acyltransferase activity, transferring groups other than amino-acyl groups"/>
    <property type="evidence" value="ECO:0007669"/>
    <property type="project" value="InterPro"/>
</dbReference>
<dbReference type="HOGENOM" id="CLU_482723_0_0_1"/>
<dbReference type="RefSeq" id="XP_005789938.1">
    <property type="nucleotide sequence ID" value="XM_005789881.1"/>
</dbReference>
<feature type="transmembrane region" description="Helical" evidence="1">
    <location>
        <begin position="459"/>
        <end position="485"/>
    </location>
</feature>
<dbReference type="EnsemblProtists" id="EOD37509">
    <property type="protein sequence ID" value="EOD37509"/>
    <property type="gene ID" value="EMIHUDRAFT_454871"/>
</dbReference>
<dbReference type="InterPro" id="IPR050879">
    <property type="entry name" value="Acyltransferase_3"/>
</dbReference>
<dbReference type="KEGG" id="ehx:EMIHUDRAFT_454871"/>
<dbReference type="GeneID" id="17282779"/>
<evidence type="ECO:0000313" key="3">
    <source>
        <dbReference type="EnsemblProtists" id="EOD37509"/>
    </source>
</evidence>
<feature type="transmembrane region" description="Helical" evidence="1">
    <location>
        <begin position="139"/>
        <end position="160"/>
    </location>
</feature>
<evidence type="ECO:0000259" key="2">
    <source>
        <dbReference type="Pfam" id="PF01757"/>
    </source>
</evidence>
<proteinExistence type="predicted"/>
<dbReference type="GO" id="GO:0016020">
    <property type="term" value="C:membrane"/>
    <property type="evidence" value="ECO:0007669"/>
    <property type="project" value="TreeGrafter"/>
</dbReference>
<dbReference type="GO" id="GO:0000271">
    <property type="term" value="P:polysaccharide biosynthetic process"/>
    <property type="evidence" value="ECO:0007669"/>
    <property type="project" value="TreeGrafter"/>
</dbReference>
<keyword evidence="1" id="KW-0812">Transmembrane</keyword>
<sequence length="565" mass="61459">MRLLNTNSVDGLRAIAVLHIVLGHHSTYTGYIAHTTPSTQEAPDADEADAFGCSTKWCTGGSLNCWAGSDFDGCTCALGEARMTGRMWPHAFYEGHIRGPHAYECCLPSTNYTDLVGVTCGSYIPADDPMHRTTSGLDLIGGASMSLFYIISGFVLMLGYGSVRPVPRGTDTSCCGDGTSANAGCCFPCFCAPTKEVEAEPAEAPLPPLSARDFYIKRFARIGPLWYLGNLLAVPLYFTGHTHATGAWWWGGFVLSLFPLGLNSWTVLFFPPAGHLWTISTMTFFYLLFPRIAIHLTRVHPKQVRTFACALYGIQLGLFVCMLFGAGAIFGGELGYWWARVWPPIRLPTFVMGMLAARQAELEAKDPALSQNCYSLAKACRRHYATALLLVWLLIVVLGILEQLFLTSAGFGYLCRIAGEAALPILFYELIVALAYPASAPRPPSTTHAFLGSEPLRRFANISLAVYVVHQTLIIYMTLAAYGVLWPGAFATNGGPEVWRSAASKGRAGGALMLMPKWGTAATLPLSIFLGWLLTYGFERPMSRAIRRCVASPTRRGSVAPRSVP</sequence>
<dbReference type="InterPro" id="IPR002656">
    <property type="entry name" value="Acyl_transf_3_dom"/>
</dbReference>
<dbReference type="PaxDb" id="2903-EOD37509"/>